<name>A0A7I8BV54_9BURK</name>
<dbReference type="AlphaFoldDB" id="A0A7I8BV54"/>
<gene>
    <name evidence="1" type="ORF">PPGU16_51950</name>
</gene>
<organism evidence="1 2">
    <name type="scientific">Paraburkholderia largidicola</name>
    <dbReference type="NCBI Taxonomy" id="3014751"/>
    <lineage>
        <taxon>Bacteria</taxon>
        <taxon>Pseudomonadati</taxon>
        <taxon>Pseudomonadota</taxon>
        <taxon>Betaproteobacteria</taxon>
        <taxon>Burkholderiales</taxon>
        <taxon>Burkholderiaceae</taxon>
        <taxon>Paraburkholderia</taxon>
    </lineage>
</organism>
<protein>
    <submittedName>
        <fullName evidence="1">Uncharacterized protein</fullName>
    </submittedName>
</protein>
<evidence type="ECO:0000313" key="1">
    <source>
        <dbReference type="EMBL" id="BCF92128.1"/>
    </source>
</evidence>
<sequence>MSAVDANNVPALSRGVLAQDNTDASTAWADIMGEIGAASEKQSNGIDPVARAVAQTGSGCRFFA</sequence>
<dbReference type="KEGG" id="plad:PPGU16_51950"/>
<evidence type="ECO:0000313" key="2">
    <source>
        <dbReference type="Proteomes" id="UP000510888"/>
    </source>
</evidence>
<reference evidence="1 2" key="1">
    <citation type="journal article" date="2020" name="Genes (Basel)">
        <title>Genomic Comparison of Insect Gut Symbionts from Divergent Burkholderia Subclades.</title>
        <authorList>
            <person name="Takeshita K."/>
            <person name="Kikuchi Y."/>
        </authorList>
    </citation>
    <scope>NUCLEOTIDE SEQUENCE [LARGE SCALE GENOMIC DNA]</scope>
    <source>
        <strain evidence="1 2">PGU16</strain>
    </source>
</reference>
<keyword evidence="2" id="KW-1185">Reference proteome</keyword>
<accession>A0A7I8BV54</accession>
<dbReference type="Proteomes" id="UP000510888">
    <property type="component" value="Chromosome 2"/>
</dbReference>
<dbReference type="EMBL" id="AP023175">
    <property type="protein sequence ID" value="BCF92128.1"/>
    <property type="molecule type" value="Genomic_DNA"/>
</dbReference>
<proteinExistence type="predicted"/>